<evidence type="ECO:0000313" key="1">
    <source>
        <dbReference type="EMBL" id="KAK9022419.1"/>
    </source>
</evidence>
<accession>A0ABR2SBP0</accession>
<dbReference type="EMBL" id="JBBPBN010000015">
    <property type="protein sequence ID" value="KAK9022419.1"/>
    <property type="molecule type" value="Genomic_DNA"/>
</dbReference>
<organism evidence="1 2">
    <name type="scientific">Hibiscus sabdariffa</name>
    <name type="common">roselle</name>
    <dbReference type="NCBI Taxonomy" id="183260"/>
    <lineage>
        <taxon>Eukaryota</taxon>
        <taxon>Viridiplantae</taxon>
        <taxon>Streptophyta</taxon>
        <taxon>Embryophyta</taxon>
        <taxon>Tracheophyta</taxon>
        <taxon>Spermatophyta</taxon>
        <taxon>Magnoliopsida</taxon>
        <taxon>eudicotyledons</taxon>
        <taxon>Gunneridae</taxon>
        <taxon>Pentapetalae</taxon>
        <taxon>rosids</taxon>
        <taxon>malvids</taxon>
        <taxon>Malvales</taxon>
        <taxon>Malvaceae</taxon>
        <taxon>Malvoideae</taxon>
        <taxon>Hibiscus</taxon>
    </lineage>
</organism>
<comment type="caution">
    <text evidence="1">The sequence shown here is derived from an EMBL/GenBank/DDBJ whole genome shotgun (WGS) entry which is preliminary data.</text>
</comment>
<name>A0ABR2SBP0_9ROSI</name>
<gene>
    <name evidence="1" type="ORF">V6N11_002685</name>
</gene>
<protein>
    <submittedName>
        <fullName evidence="1">Uncharacterized protein</fullName>
    </submittedName>
</protein>
<keyword evidence="2" id="KW-1185">Reference proteome</keyword>
<sequence length="126" mass="14235">MLVRDESCYRWAPQQAQGDAMLVVLQLQVACLIKLPFLGCCKQMQQYVFCHDLKNLIFLGSKFYRGNVIKSIIRANREHGYTALIVQSLPIVGCSASEDDERLSSRNLIIRALCVGLKFPCVHEMG</sequence>
<evidence type="ECO:0000313" key="2">
    <source>
        <dbReference type="Proteomes" id="UP001396334"/>
    </source>
</evidence>
<dbReference type="Proteomes" id="UP001396334">
    <property type="component" value="Unassembled WGS sequence"/>
</dbReference>
<reference evidence="1 2" key="1">
    <citation type="journal article" date="2024" name="G3 (Bethesda)">
        <title>Genome assembly of Hibiscus sabdariffa L. provides insights into metabolisms of medicinal natural products.</title>
        <authorList>
            <person name="Kim T."/>
        </authorList>
    </citation>
    <scope>NUCLEOTIDE SEQUENCE [LARGE SCALE GENOMIC DNA]</scope>
    <source>
        <strain evidence="1">TK-2024</strain>
        <tissue evidence="1">Old leaves</tissue>
    </source>
</reference>
<proteinExistence type="predicted"/>